<dbReference type="SUPFAM" id="SSF89550">
    <property type="entry name" value="PHP domain-like"/>
    <property type="match status" value="1"/>
</dbReference>
<dbReference type="AlphaFoldDB" id="A0A383BBX9"/>
<dbReference type="PANTHER" id="PTHR32294">
    <property type="entry name" value="DNA POLYMERASE III SUBUNIT ALPHA"/>
    <property type="match status" value="1"/>
</dbReference>
<feature type="non-terminal residue" evidence="2">
    <location>
        <position position="214"/>
    </location>
</feature>
<dbReference type="Gene3D" id="3.20.20.140">
    <property type="entry name" value="Metal-dependent hydrolases"/>
    <property type="match status" value="1"/>
</dbReference>
<dbReference type="PANTHER" id="PTHR32294:SF0">
    <property type="entry name" value="DNA POLYMERASE III SUBUNIT ALPHA"/>
    <property type="match status" value="1"/>
</dbReference>
<sequence>MGQDKEFVHLHVHTDYSLLDGCCRIDRLMERTAEMGMKAIAITDHGNLFGVMDFIAKAEKQGVKPLIGCEAYLCNGHNRTEKVNKYNHIGLLAKDFEGYQNLSGIVSDSHIEGFYYKPRTDMEYLAKHANGLIGFTGCLQGVVPQLLLNDDYDEARRMMSQFVDIFGKENYFVEVHDHGIPEQTKIIPGLRKLANEFDLKIVAANDVHYVNADD</sequence>
<dbReference type="Pfam" id="PF02811">
    <property type="entry name" value="PHP"/>
    <property type="match status" value="1"/>
</dbReference>
<dbReference type="CDD" id="cd12113">
    <property type="entry name" value="PHP_PolIIIA_DnaE3"/>
    <property type="match status" value="1"/>
</dbReference>
<protein>
    <recommendedName>
        <fullName evidence="1">Polymerase/histidinol phosphatase N-terminal domain-containing protein</fullName>
    </recommendedName>
</protein>
<dbReference type="InterPro" id="IPR016195">
    <property type="entry name" value="Pol/histidinol_Pase-like"/>
</dbReference>
<evidence type="ECO:0000259" key="1">
    <source>
        <dbReference type="SMART" id="SM00481"/>
    </source>
</evidence>
<dbReference type="InterPro" id="IPR003141">
    <property type="entry name" value="Pol/His_phosphatase_N"/>
</dbReference>
<evidence type="ECO:0000313" key="2">
    <source>
        <dbReference type="EMBL" id="SVE17280.1"/>
    </source>
</evidence>
<dbReference type="GO" id="GO:0008408">
    <property type="term" value="F:3'-5' exonuclease activity"/>
    <property type="evidence" value="ECO:0007669"/>
    <property type="project" value="InterPro"/>
</dbReference>
<organism evidence="2">
    <name type="scientific">marine metagenome</name>
    <dbReference type="NCBI Taxonomy" id="408172"/>
    <lineage>
        <taxon>unclassified sequences</taxon>
        <taxon>metagenomes</taxon>
        <taxon>ecological metagenomes</taxon>
    </lineage>
</organism>
<gene>
    <name evidence="2" type="ORF">METZ01_LOCUS470134</name>
</gene>
<dbReference type="SMART" id="SM00481">
    <property type="entry name" value="POLIIIAc"/>
    <property type="match status" value="1"/>
</dbReference>
<reference evidence="2" key="1">
    <citation type="submission" date="2018-05" db="EMBL/GenBank/DDBJ databases">
        <authorList>
            <person name="Lanie J.A."/>
            <person name="Ng W.-L."/>
            <person name="Kazmierczak K.M."/>
            <person name="Andrzejewski T.M."/>
            <person name="Davidsen T.M."/>
            <person name="Wayne K.J."/>
            <person name="Tettelin H."/>
            <person name="Glass J.I."/>
            <person name="Rusch D."/>
            <person name="Podicherti R."/>
            <person name="Tsui H.-C.T."/>
            <person name="Winkler M.E."/>
        </authorList>
    </citation>
    <scope>NUCLEOTIDE SEQUENCE</scope>
</reference>
<dbReference type="GO" id="GO:0006260">
    <property type="term" value="P:DNA replication"/>
    <property type="evidence" value="ECO:0007669"/>
    <property type="project" value="InterPro"/>
</dbReference>
<dbReference type="InterPro" id="IPR004805">
    <property type="entry name" value="DnaE2/DnaE/PolC"/>
</dbReference>
<proteinExistence type="predicted"/>
<feature type="domain" description="Polymerase/histidinol phosphatase N-terminal" evidence="1">
    <location>
        <begin position="8"/>
        <end position="75"/>
    </location>
</feature>
<accession>A0A383BBX9</accession>
<name>A0A383BBX9_9ZZZZ</name>
<dbReference type="InterPro" id="IPR004013">
    <property type="entry name" value="PHP_dom"/>
</dbReference>
<dbReference type="EMBL" id="UINC01199041">
    <property type="protein sequence ID" value="SVE17280.1"/>
    <property type="molecule type" value="Genomic_DNA"/>
</dbReference>